<dbReference type="InterPro" id="IPR012925">
    <property type="entry name" value="TipAS_dom"/>
</dbReference>
<dbReference type="Pfam" id="PF07739">
    <property type="entry name" value="TipAS"/>
    <property type="match status" value="1"/>
</dbReference>
<evidence type="ECO:0000256" key="1">
    <source>
        <dbReference type="ARBA" id="ARBA00023125"/>
    </source>
</evidence>
<reference evidence="3" key="1">
    <citation type="submission" date="2019-08" db="EMBL/GenBank/DDBJ databases">
        <authorList>
            <person name="Kucharzyk K."/>
            <person name="Murdoch R.W."/>
            <person name="Higgins S."/>
            <person name="Loffler F."/>
        </authorList>
    </citation>
    <scope>NUCLEOTIDE SEQUENCE</scope>
</reference>
<dbReference type="PANTHER" id="PTHR30204:SF90">
    <property type="entry name" value="HTH-TYPE TRANSCRIPTIONAL ACTIVATOR MTA"/>
    <property type="match status" value="1"/>
</dbReference>
<name>A0A644ZHI1_9ZZZZ</name>
<dbReference type="EMBL" id="VSSQ01008971">
    <property type="protein sequence ID" value="MPM40362.1"/>
    <property type="molecule type" value="Genomic_DNA"/>
</dbReference>
<dbReference type="GO" id="GO:0003700">
    <property type="term" value="F:DNA-binding transcription factor activity"/>
    <property type="evidence" value="ECO:0007669"/>
    <property type="project" value="InterPro"/>
</dbReference>
<keyword evidence="1" id="KW-0238">DNA-binding</keyword>
<dbReference type="InterPro" id="IPR009061">
    <property type="entry name" value="DNA-bd_dom_put_sf"/>
</dbReference>
<dbReference type="SUPFAM" id="SSF46955">
    <property type="entry name" value="Putative DNA-binding domain"/>
    <property type="match status" value="1"/>
</dbReference>
<protein>
    <recommendedName>
        <fullName evidence="2">HTH merR-type domain-containing protein</fullName>
    </recommendedName>
</protein>
<dbReference type="Gene3D" id="1.10.1660.10">
    <property type="match status" value="1"/>
</dbReference>
<gene>
    <name evidence="3" type="ORF">SDC9_87002</name>
</gene>
<proteinExistence type="predicted"/>
<dbReference type="GO" id="GO:0003677">
    <property type="term" value="F:DNA binding"/>
    <property type="evidence" value="ECO:0007669"/>
    <property type="project" value="UniProtKB-KW"/>
</dbReference>
<organism evidence="3">
    <name type="scientific">bioreactor metagenome</name>
    <dbReference type="NCBI Taxonomy" id="1076179"/>
    <lineage>
        <taxon>unclassified sequences</taxon>
        <taxon>metagenomes</taxon>
        <taxon>ecological metagenomes</taxon>
    </lineage>
</organism>
<dbReference type="AlphaFoldDB" id="A0A644ZHI1"/>
<accession>A0A644ZHI1</accession>
<dbReference type="InterPro" id="IPR000551">
    <property type="entry name" value="MerR-type_HTH_dom"/>
</dbReference>
<dbReference type="PROSITE" id="PS50937">
    <property type="entry name" value="HTH_MERR_2"/>
    <property type="match status" value="1"/>
</dbReference>
<dbReference type="SMART" id="SM00422">
    <property type="entry name" value="HTH_MERR"/>
    <property type="match status" value="1"/>
</dbReference>
<sequence>MRTVKQVSELTGISVRMLHHYDKIGLLKPSRVTDSGYRLYDEEALETLQRILFFKELDLPLKSIKGILSSPEFDKMNALRSQKELLVLKRDRLNGLIDLIERTLDGGNEMSFKEFDMSEYYNVLDRFKTEHEDQVIKYFGDVSEFEKMMEHVKSKGSAVAEMAAKEYGSIEKYTHAMKKNLENLPEIMDGFQTIKENLSQYTAKTQALTKKLTSDLSRDPCSGEIQEIVVEMDRSVKETQKIVHMEMPQNYWGVLSESYLSNSKIMEVNDKKYGAGASEFMGLAFKFFSENSK</sequence>
<evidence type="ECO:0000259" key="2">
    <source>
        <dbReference type="PROSITE" id="PS50937"/>
    </source>
</evidence>
<dbReference type="PANTHER" id="PTHR30204">
    <property type="entry name" value="REDOX-CYCLING DRUG-SENSING TRANSCRIPTIONAL ACTIVATOR SOXR"/>
    <property type="match status" value="1"/>
</dbReference>
<feature type="domain" description="HTH merR-type" evidence="2">
    <location>
        <begin position="1"/>
        <end position="70"/>
    </location>
</feature>
<dbReference type="InterPro" id="IPR047057">
    <property type="entry name" value="MerR_fam"/>
</dbReference>
<evidence type="ECO:0000313" key="3">
    <source>
        <dbReference type="EMBL" id="MPM40362.1"/>
    </source>
</evidence>
<dbReference type="CDD" id="cd01106">
    <property type="entry name" value="HTH_TipAL-Mta"/>
    <property type="match status" value="1"/>
</dbReference>
<dbReference type="Pfam" id="PF13411">
    <property type="entry name" value="MerR_1"/>
    <property type="match status" value="1"/>
</dbReference>
<comment type="caution">
    <text evidence="3">The sequence shown here is derived from an EMBL/GenBank/DDBJ whole genome shotgun (WGS) entry which is preliminary data.</text>
</comment>